<dbReference type="SUPFAM" id="SSF46785">
    <property type="entry name" value="Winged helix' DNA-binding domain"/>
    <property type="match status" value="1"/>
</dbReference>
<dbReference type="Gene3D" id="1.10.10.10">
    <property type="entry name" value="Winged helix-like DNA-binding domain superfamily/Winged helix DNA-binding domain"/>
    <property type="match status" value="1"/>
</dbReference>
<dbReference type="Proteomes" id="UP000225108">
    <property type="component" value="Unassembled WGS sequence"/>
</dbReference>
<dbReference type="InterPro" id="IPR036390">
    <property type="entry name" value="WH_DNA-bd_sf"/>
</dbReference>
<dbReference type="Pfam" id="PF12802">
    <property type="entry name" value="MarR_2"/>
    <property type="match status" value="1"/>
</dbReference>
<proteinExistence type="predicted"/>
<dbReference type="SMART" id="SM00347">
    <property type="entry name" value="HTH_MARR"/>
    <property type="match status" value="1"/>
</dbReference>
<protein>
    <submittedName>
        <fullName evidence="3">MarR family transcriptional regulator</fullName>
    </submittedName>
</protein>
<accession>A0A2G3PLP0</accession>
<reference evidence="3 4" key="1">
    <citation type="submission" date="2017-10" db="EMBL/GenBank/DDBJ databases">
        <title>The draft genome sequence of Williamsia sp. BULT 1.1 isolated from the semi-arid grassland soils from South Africa.</title>
        <authorList>
            <person name="Kabwe M.H."/>
            <person name="Govender N."/>
            <person name="Mutseka Lunga P."/>
            <person name="Vikram S."/>
            <person name="Makhalanyane T.P."/>
        </authorList>
    </citation>
    <scope>NUCLEOTIDE SEQUENCE [LARGE SCALE GENOMIC DNA]</scope>
    <source>
        <strain evidence="3 4">BULT 1.1</strain>
    </source>
</reference>
<evidence type="ECO:0000259" key="2">
    <source>
        <dbReference type="PROSITE" id="PS50995"/>
    </source>
</evidence>
<evidence type="ECO:0000256" key="1">
    <source>
        <dbReference type="SAM" id="MobiDB-lite"/>
    </source>
</evidence>
<dbReference type="RefSeq" id="WP_099382774.1">
    <property type="nucleotide sequence ID" value="NZ_PEBD01000008.1"/>
</dbReference>
<dbReference type="AlphaFoldDB" id="A0A2G3PLP0"/>
<feature type="region of interest" description="Disordered" evidence="1">
    <location>
        <begin position="152"/>
        <end position="171"/>
    </location>
</feature>
<evidence type="ECO:0000313" key="4">
    <source>
        <dbReference type="Proteomes" id="UP000225108"/>
    </source>
</evidence>
<dbReference type="EMBL" id="PEBD01000008">
    <property type="protein sequence ID" value="PHV66749.1"/>
    <property type="molecule type" value="Genomic_DNA"/>
</dbReference>
<dbReference type="InterPro" id="IPR039422">
    <property type="entry name" value="MarR/SlyA-like"/>
</dbReference>
<feature type="domain" description="HTH marR-type" evidence="2">
    <location>
        <begin position="1"/>
        <end position="150"/>
    </location>
</feature>
<feature type="compositionally biased region" description="Basic residues" evidence="1">
    <location>
        <begin position="160"/>
        <end position="171"/>
    </location>
</feature>
<dbReference type="GO" id="GO:0003700">
    <property type="term" value="F:DNA-binding transcription factor activity"/>
    <property type="evidence" value="ECO:0007669"/>
    <property type="project" value="InterPro"/>
</dbReference>
<gene>
    <name evidence="3" type="ORF">CSW57_10760</name>
</gene>
<organism evidence="3 4">
    <name type="scientific">Williamsia marianensis</name>
    <dbReference type="NCBI Taxonomy" id="85044"/>
    <lineage>
        <taxon>Bacteria</taxon>
        <taxon>Bacillati</taxon>
        <taxon>Actinomycetota</taxon>
        <taxon>Actinomycetes</taxon>
        <taxon>Mycobacteriales</taxon>
        <taxon>Nocardiaceae</taxon>
        <taxon>Williamsia</taxon>
    </lineage>
</organism>
<name>A0A2G3PLP0_WILMA</name>
<dbReference type="InterPro" id="IPR036388">
    <property type="entry name" value="WH-like_DNA-bd_sf"/>
</dbReference>
<dbReference type="PANTHER" id="PTHR33164">
    <property type="entry name" value="TRANSCRIPTIONAL REGULATOR, MARR FAMILY"/>
    <property type="match status" value="1"/>
</dbReference>
<dbReference type="PANTHER" id="PTHR33164:SF99">
    <property type="entry name" value="MARR FAMILY REGULATORY PROTEIN"/>
    <property type="match status" value="1"/>
</dbReference>
<dbReference type="InterPro" id="IPR000835">
    <property type="entry name" value="HTH_MarR-typ"/>
</dbReference>
<dbReference type="PRINTS" id="PR00598">
    <property type="entry name" value="HTHMARR"/>
</dbReference>
<evidence type="ECO:0000313" key="3">
    <source>
        <dbReference type="EMBL" id="PHV66749.1"/>
    </source>
</evidence>
<dbReference type="GO" id="GO:0006950">
    <property type="term" value="P:response to stress"/>
    <property type="evidence" value="ECO:0007669"/>
    <property type="project" value="TreeGrafter"/>
</dbReference>
<comment type="caution">
    <text evidence="3">The sequence shown here is derived from an EMBL/GenBank/DDBJ whole genome shotgun (WGS) entry which is preliminary data.</text>
</comment>
<dbReference type="PROSITE" id="PS50995">
    <property type="entry name" value="HTH_MARR_2"/>
    <property type="match status" value="1"/>
</dbReference>
<sequence length="171" mass="18829">MTERRDQQALSAVELGAYLALIETSSLVRHAVEQQLQEAGSLSYVQFQLLASLGDAPTGSRRMTELADGVVYSRSGLTYQVGLLERAGLVTRSPSEEDERGITVTVTEAGRQVLATVFPGHIGIVRQLLFDALDQDDIDVLARVLTKARDHMRTIPPRSAKPRRTSKRRGE</sequence>